<evidence type="ECO:0000256" key="1">
    <source>
        <dbReference type="ARBA" id="ARBA00001164"/>
    </source>
</evidence>
<comment type="catalytic activity">
    <reaction evidence="1 9">
        <text>N-(5-phospho-beta-D-ribosyl)anthranilate = 1-(2-carboxyphenylamino)-1-deoxy-D-ribulose 5-phosphate</text>
        <dbReference type="Rhea" id="RHEA:21540"/>
        <dbReference type="ChEBI" id="CHEBI:18277"/>
        <dbReference type="ChEBI" id="CHEBI:58613"/>
        <dbReference type="EC" id="5.3.1.24"/>
    </reaction>
</comment>
<evidence type="ECO:0000256" key="5">
    <source>
        <dbReference type="ARBA" id="ARBA00022605"/>
    </source>
</evidence>
<dbReference type="CDD" id="cd00405">
    <property type="entry name" value="PRAI"/>
    <property type="match status" value="1"/>
</dbReference>
<dbReference type="UniPathway" id="UPA00035">
    <property type="reaction ID" value="UER00042"/>
</dbReference>
<keyword evidence="12" id="KW-1185">Reference proteome</keyword>
<dbReference type="Proteomes" id="UP000283387">
    <property type="component" value="Unassembled WGS sequence"/>
</dbReference>
<dbReference type="HAMAP" id="MF_00135">
    <property type="entry name" value="PRAI"/>
    <property type="match status" value="1"/>
</dbReference>
<keyword evidence="7 9" id="KW-0057">Aromatic amino acid biosynthesis</keyword>
<dbReference type="InterPro" id="IPR044643">
    <property type="entry name" value="TrpF_fam"/>
</dbReference>
<evidence type="ECO:0000256" key="3">
    <source>
        <dbReference type="ARBA" id="ARBA00012572"/>
    </source>
</evidence>
<keyword evidence="8 9" id="KW-0413">Isomerase</keyword>
<evidence type="ECO:0000256" key="4">
    <source>
        <dbReference type="ARBA" id="ARBA00022272"/>
    </source>
</evidence>
<dbReference type="GO" id="GO:0000162">
    <property type="term" value="P:L-tryptophan biosynthetic process"/>
    <property type="evidence" value="ECO:0007669"/>
    <property type="project" value="UniProtKB-UniRule"/>
</dbReference>
<dbReference type="EMBL" id="RAPN01000001">
    <property type="protein sequence ID" value="RKD91946.1"/>
    <property type="molecule type" value="Genomic_DNA"/>
</dbReference>
<keyword evidence="5 9" id="KW-0028">Amino-acid biosynthesis</keyword>
<dbReference type="RefSeq" id="WP_120273202.1">
    <property type="nucleotide sequence ID" value="NZ_RAPN01000001.1"/>
</dbReference>
<comment type="pathway">
    <text evidence="2 9">Amino-acid biosynthesis; L-tryptophan biosynthesis; L-tryptophan from chorismate: step 3/5.</text>
</comment>
<protein>
    <recommendedName>
        <fullName evidence="4 9">N-(5'-phosphoribosyl)anthranilate isomerase</fullName>
        <shortName evidence="9">PRAI</shortName>
        <ecNumber evidence="3 9">5.3.1.24</ecNumber>
    </recommendedName>
</protein>
<dbReference type="OrthoDB" id="9786954at2"/>
<sequence length="216" mass="24402">MTGLKIKVCGMRDPKNIDAVCSASPDYIGFIFYPKSKRYVGDNPDESIFSRVPATTIKVGVFVNEDAPKVIEICQKYKLQVAQLHGHESVDYCREIKNAGLTVFKAFSVFDDFDFGQLNAYKEVVDFFLFDTKGKLPGGTGEKFNWGILDQYKLDTPFFLSGGIRPEDCEDLNNLIFEHLFAVDINSGFESEPAVKETDKVSSFILQIRKKQKHTI</sequence>
<dbReference type="EC" id="5.3.1.24" evidence="3 9"/>
<feature type="domain" description="N-(5'phosphoribosyl) anthranilate isomerase (PRAI)" evidence="10">
    <location>
        <begin position="7"/>
        <end position="205"/>
    </location>
</feature>
<dbReference type="PANTHER" id="PTHR42894">
    <property type="entry name" value="N-(5'-PHOSPHORIBOSYL)ANTHRANILATE ISOMERASE"/>
    <property type="match status" value="1"/>
</dbReference>
<dbReference type="AlphaFoldDB" id="A0A419W929"/>
<dbReference type="Gene3D" id="3.20.20.70">
    <property type="entry name" value="Aldolase class I"/>
    <property type="match status" value="1"/>
</dbReference>
<evidence type="ECO:0000256" key="9">
    <source>
        <dbReference type="HAMAP-Rule" id="MF_00135"/>
    </source>
</evidence>
<dbReference type="Pfam" id="PF00697">
    <property type="entry name" value="PRAI"/>
    <property type="match status" value="1"/>
</dbReference>
<dbReference type="InterPro" id="IPR011060">
    <property type="entry name" value="RibuloseP-bd_barrel"/>
</dbReference>
<name>A0A419W929_9BACT</name>
<evidence type="ECO:0000256" key="6">
    <source>
        <dbReference type="ARBA" id="ARBA00022822"/>
    </source>
</evidence>
<dbReference type="GO" id="GO:0004640">
    <property type="term" value="F:phosphoribosylanthranilate isomerase activity"/>
    <property type="evidence" value="ECO:0007669"/>
    <property type="project" value="UniProtKB-UniRule"/>
</dbReference>
<reference evidence="11 12" key="1">
    <citation type="submission" date="2018-09" db="EMBL/GenBank/DDBJ databases">
        <title>Genomic Encyclopedia of Archaeal and Bacterial Type Strains, Phase II (KMG-II): from individual species to whole genera.</title>
        <authorList>
            <person name="Goeker M."/>
        </authorList>
    </citation>
    <scope>NUCLEOTIDE SEQUENCE [LARGE SCALE GENOMIC DNA]</scope>
    <source>
        <strain evidence="11 12">DSM 27148</strain>
    </source>
</reference>
<evidence type="ECO:0000259" key="10">
    <source>
        <dbReference type="Pfam" id="PF00697"/>
    </source>
</evidence>
<evidence type="ECO:0000256" key="8">
    <source>
        <dbReference type="ARBA" id="ARBA00023235"/>
    </source>
</evidence>
<organism evidence="11 12">
    <name type="scientific">Mangrovibacterium diazotrophicum</name>
    <dbReference type="NCBI Taxonomy" id="1261403"/>
    <lineage>
        <taxon>Bacteria</taxon>
        <taxon>Pseudomonadati</taxon>
        <taxon>Bacteroidota</taxon>
        <taxon>Bacteroidia</taxon>
        <taxon>Marinilabiliales</taxon>
        <taxon>Prolixibacteraceae</taxon>
        <taxon>Mangrovibacterium</taxon>
    </lineage>
</organism>
<gene>
    <name evidence="9" type="primary">trpF</name>
    <name evidence="11" type="ORF">BC643_2315</name>
</gene>
<dbReference type="SUPFAM" id="SSF51366">
    <property type="entry name" value="Ribulose-phoshate binding barrel"/>
    <property type="match status" value="1"/>
</dbReference>
<evidence type="ECO:0000313" key="11">
    <source>
        <dbReference type="EMBL" id="RKD91946.1"/>
    </source>
</evidence>
<comment type="caution">
    <text evidence="11">The sequence shown here is derived from an EMBL/GenBank/DDBJ whole genome shotgun (WGS) entry which is preliminary data.</text>
</comment>
<evidence type="ECO:0000313" key="12">
    <source>
        <dbReference type="Proteomes" id="UP000283387"/>
    </source>
</evidence>
<proteinExistence type="inferred from homology"/>
<keyword evidence="6 9" id="KW-0822">Tryptophan biosynthesis</keyword>
<evidence type="ECO:0000256" key="2">
    <source>
        <dbReference type="ARBA" id="ARBA00004664"/>
    </source>
</evidence>
<accession>A0A419W929</accession>
<comment type="similarity">
    <text evidence="9">Belongs to the TrpF family.</text>
</comment>
<dbReference type="PANTHER" id="PTHR42894:SF1">
    <property type="entry name" value="N-(5'-PHOSPHORIBOSYL)ANTHRANILATE ISOMERASE"/>
    <property type="match status" value="1"/>
</dbReference>
<dbReference type="InterPro" id="IPR013785">
    <property type="entry name" value="Aldolase_TIM"/>
</dbReference>
<evidence type="ECO:0000256" key="7">
    <source>
        <dbReference type="ARBA" id="ARBA00023141"/>
    </source>
</evidence>
<dbReference type="InterPro" id="IPR001240">
    <property type="entry name" value="PRAI_dom"/>
</dbReference>